<dbReference type="AlphaFoldDB" id="A0A4U8VZ74"/>
<dbReference type="GO" id="GO:0003700">
    <property type="term" value="F:DNA-binding transcription factor activity"/>
    <property type="evidence" value="ECO:0007669"/>
    <property type="project" value="InterPro"/>
</dbReference>
<dbReference type="InterPro" id="IPR029062">
    <property type="entry name" value="Class_I_gatase-like"/>
</dbReference>
<feature type="domain" description="HTH araC/xylS-type" evidence="3">
    <location>
        <begin position="229"/>
        <end position="327"/>
    </location>
</feature>
<dbReference type="InterPro" id="IPR052158">
    <property type="entry name" value="INH-QAR"/>
</dbReference>
<dbReference type="PANTHER" id="PTHR43130">
    <property type="entry name" value="ARAC-FAMILY TRANSCRIPTIONAL REGULATOR"/>
    <property type="match status" value="1"/>
</dbReference>
<dbReference type="PROSITE" id="PS01124">
    <property type="entry name" value="HTH_ARAC_FAMILY_2"/>
    <property type="match status" value="1"/>
</dbReference>
<gene>
    <name evidence="4" type="primary">rhaS_3</name>
    <name evidence="4" type="ORF">NCTC10797_02660</name>
</gene>
<evidence type="ECO:0000256" key="1">
    <source>
        <dbReference type="ARBA" id="ARBA00023015"/>
    </source>
</evidence>
<organism evidence="4 5">
    <name type="scientific">Nocardia cyriacigeorgica</name>
    <dbReference type="NCBI Taxonomy" id="135487"/>
    <lineage>
        <taxon>Bacteria</taxon>
        <taxon>Bacillati</taxon>
        <taxon>Actinomycetota</taxon>
        <taxon>Actinomycetes</taxon>
        <taxon>Mycobacteriales</taxon>
        <taxon>Nocardiaceae</taxon>
        <taxon>Nocardia</taxon>
    </lineage>
</organism>
<dbReference type="SMART" id="SM00342">
    <property type="entry name" value="HTH_ARAC"/>
    <property type="match status" value="1"/>
</dbReference>
<dbReference type="GO" id="GO:0043565">
    <property type="term" value="F:sequence-specific DNA binding"/>
    <property type="evidence" value="ECO:0007669"/>
    <property type="project" value="InterPro"/>
</dbReference>
<dbReference type="SUPFAM" id="SSF52317">
    <property type="entry name" value="Class I glutamine amidotransferase-like"/>
    <property type="match status" value="1"/>
</dbReference>
<dbReference type="Proteomes" id="UP000290439">
    <property type="component" value="Chromosome"/>
</dbReference>
<keyword evidence="2" id="KW-0804">Transcription</keyword>
<dbReference type="Gene3D" id="3.40.50.880">
    <property type="match status" value="1"/>
</dbReference>
<name>A0A4U8VZ74_9NOCA</name>
<evidence type="ECO:0000313" key="4">
    <source>
        <dbReference type="EMBL" id="VFA98881.1"/>
    </source>
</evidence>
<dbReference type="InterPro" id="IPR018060">
    <property type="entry name" value="HTH_AraC"/>
</dbReference>
<evidence type="ECO:0000259" key="3">
    <source>
        <dbReference type="PROSITE" id="PS01124"/>
    </source>
</evidence>
<dbReference type="Gene3D" id="1.10.10.60">
    <property type="entry name" value="Homeodomain-like"/>
    <property type="match status" value="1"/>
</dbReference>
<accession>A0A4U8VZ74</accession>
<protein>
    <submittedName>
        <fullName evidence="4">L-rhamnose operon regulatory protein rhaS</fullName>
    </submittedName>
</protein>
<keyword evidence="1" id="KW-0805">Transcription regulation</keyword>
<evidence type="ECO:0000256" key="2">
    <source>
        <dbReference type="ARBA" id="ARBA00023163"/>
    </source>
</evidence>
<dbReference type="SUPFAM" id="SSF46689">
    <property type="entry name" value="Homeodomain-like"/>
    <property type="match status" value="1"/>
</dbReference>
<proteinExistence type="predicted"/>
<dbReference type="EMBL" id="LR215973">
    <property type="protein sequence ID" value="VFA98881.1"/>
    <property type="molecule type" value="Genomic_DNA"/>
</dbReference>
<dbReference type="Pfam" id="PF12833">
    <property type="entry name" value="HTH_18"/>
    <property type="match status" value="1"/>
</dbReference>
<dbReference type="InterPro" id="IPR009057">
    <property type="entry name" value="Homeodomain-like_sf"/>
</dbReference>
<reference evidence="4 5" key="1">
    <citation type="submission" date="2019-02" db="EMBL/GenBank/DDBJ databases">
        <authorList>
            <consortium name="Pathogen Informatics"/>
        </authorList>
    </citation>
    <scope>NUCLEOTIDE SEQUENCE [LARGE SCALE GENOMIC DNA]</scope>
    <source>
        <strain evidence="4 5">3012STDY6756504</strain>
    </source>
</reference>
<sequence>MFSTISDMDVGVFVMDGVADFGLAALQETFNTANAAREQLETPPAPWRVRTVSFGDSVTSGHGHTIATTPLVDGAAELDMMIVPAVQVLDPEPLVELVTSARSRPVLDRIRQVHETGTHVAGACSGTFFLAEAGVLDGSAATTSWWLGPTFRRRYPQIALDESRILCRGPRVSTAGAALSHMYLALSLVQSVSPALAELASRYMIAGSGRKQSDFVLPEVVARGNSVTAAFERWVRDHLADQFLISTAAQAIGVTERSLQRATQAELGMSPRDFVNDIRLERAAQLLRTTDLTLDAVASRVGYLNAGTLRGLVKRRRGVTIAELRSSPLTW</sequence>
<dbReference type="PANTHER" id="PTHR43130:SF11">
    <property type="entry name" value="TRANSCRIPTIONAL REGULATORY PROTEIN"/>
    <property type="match status" value="1"/>
</dbReference>
<evidence type="ECO:0000313" key="5">
    <source>
        <dbReference type="Proteomes" id="UP000290439"/>
    </source>
</evidence>